<proteinExistence type="predicted"/>
<protein>
    <submittedName>
        <fullName evidence="1">Uncharacterized protein</fullName>
    </submittedName>
</protein>
<organism evidence="1">
    <name type="scientific">viral metagenome</name>
    <dbReference type="NCBI Taxonomy" id="1070528"/>
    <lineage>
        <taxon>unclassified sequences</taxon>
        <taxon>metagenomes</taxon>
        <taxon>organismal metagenomes</taxon>
    </lineage>
</organism>
<dbReference type="EMBL" id="MN738793">
    <property type="protein sequence ID" value="QHT37350.1"/>
    <property type="molecule type" value="Genomic_DNA"/>
</dbReference>
<accession>A0A6C0FBT4</accession>
<name>A0A6C0FBT4_9ZZZZ</name>
<reference evidence="1" key="1">
    <citation type="journal article" date="2020" name="Nature">
        <title>Giant virus diversity and host interactions through global metagenomics.</title>
        <authorList>
            <person name="Schulz F."/>
            <person name="Roux S."/>
            <person name="Paez-Espino D."/>
            <person name="Jungbluth S."/>
            <person name="Walsh D.A."/>
            <person name="Denef V.J."/>
            <person name="McMahon K.D."/>
            <person name="Konstantinidis K.T."/>
            <person name="Eloe-Fadrosh E.A."/>
            <person name="Kyrpides N.C."/>
            <person name="Woyke T."/>
        </authorList>
    </citation>
    <scope>NUCLEOTIDE SEQUENCE</scope>
    <source>
        <strain evidence="1">GVMAG-S-ERX555967-131</strain>
    </source>
</reference>
<evidence type="ECO:0000313" key="1">
    <source>
        <dbReference type="EMBL" id="QHT37350.1"/>
    </source>
</evidence>
<sequence length="75" mass="8707">MKKFKHSSKIPLPKKIYKIKARNRNIDKIETKLNKEAYDACLLASQDVSNYTNIEKCISLSTEYATFICDPEDSY</sequence>
<dbReference type="AlphaFoldDB" id="A0A6C0FBT4"/>